<evidence type="ECO:0000259" key="3">
    <source>
        <dbReference type="PROSITE" id="PS50850"/>
    </source>
</evidence>
<proteinExistence type="predicted"/>
<feature type="transmembrane region" description="Helical" evidence="2">
    <location>
        <begin position="167"/>
        <end position="187"/>
    </location>
</feature>
<keyword evidence="4" id="KW-1185">Reference proteome</keyword>
<keyword evidence="2" id="KW-0472">Membrane</keyword>
<sequence length="496" mass="53457">MACGKVDNPWGLVIIASAFWIQFVSFGMATSFGVYIVELLHHFDVSLPFISLIGSVNIGLFLGAGPLASVLMRKMSYRRVCFLGAVLSTSGLIVLPFTMNMIYLLFFYGIVTGIGYCLLYVPSHTMSGLYYDKHRSLATGVATAGSGLGGIVFPNLVQYLIDEYGWRGSLLLVAGLNMNTFIFSALLRDSPMQKAQKAKEKLFIQLEDLKRNESSNQFEKENLIKDVDDSELVLESSEGEVSRIQIIGANGKAETNGVKTFVAENSDDSQNENINSNSIWSVMLSLWKNIPFCIYVVNNILWNFGTVIPLILGPEYFTTIGFSQTESATLISLFSGGSFVGCVLGGVIGNIPQINRLYLYIFVNLSVGVVGLLIPLDITHSMVGLAIVGIVWGTMFGLLLGLLVVVTADLVGIQYLGDAMGFLMLANGIGCIAGPPIGGWVGEATASPATAFYVSALAVIASGLLMVFIPVSLKICKPPGERAHDLTLDVSVARNE</sequence>
<feature type="transmembrane region" description="Helical" evidence="2">
    <location>
        <begin position="12"/>
        <end position="37"/>
    </location>
</feature>
<accession>A0A8B8CB80</accession>
<evidence type="ECO:0000313" key="5">
    <source>
        <dbReference type="RefSeq" id="XP_022312920.1"/>
    </source>
</evidence>
<evidence type="ECO:0000313" key="4">
    <source>
        <dbReference type="Proteomes" id="UP000694844"/>
    </source>
</evidence>
<feature type="transmembrane region" description="Helical" evidence="2">
    <location>
        <begin position="103"/>
        <end position="121"/>
    </location>
</feature>
<gene>
    <name evidence="5" type="primary">LOC111117963</name>
</gene>
<dbReference type="SUPFAM" id="SSF103473">
    <property type="entry name" value="MFS general substrate transporter"/>
    <property type="match status" value="1"/>
</dbReference>
<feature type="transmembrane region" description="Helical" evidence="2">
    <location>
        <begin position="49"/>
        <end position="68"/>
    </location>
</feature>
<feature type="transmembrane region" description="Helical" evidence="2">
    <location>
        <begin position="292"/>
        <end position="311"/>
    </location>
</feature>
<dbReference type="InterPro" id="IPR036259">
    <property type="entry name" value="MFS_trans_sf"/>
</dbReference>
<feature type="transmembrane region" description="Helical" evidence="2">
    <location>
        <begin position="357"/>
        <end position="376"/>
    </location>
</feature>
<feature type="transmembrane region" description="Helical" evidence="2">
    <location>
        <begin position="382"/>
        <end position="407"/>
    </location>
</feature>
<keyword evidence="2" id="KW-0812">Transmembrane</keyword>
<feature type="transmembrane region" description="Helical" evidence="2">
    <location>
        <begin position="331"/>
        <end position="350"/>
    </location>
</feature>
<dbReference type="GO" id="GO:0008028">
    <property type="term" value="F:monocarboxylic acid transmembrane transporter activity"/>
    <property type="evidence" value="ECO:0007669"/>
    <property type="project" value="TreeGrafter"/>
</dbReference>
<organism evidence="4 5">
    <name type="scientific">Crassostrea virginica</name>
    <name type="common">Eastern oyster</name>
    <dbReference type="NCBI Taxonomy" id="6565"/>
    <lineage>
        <taxon>Eukaryota</taxon>
        <taxon>Metazoa</taxon>
        <taxon>Spiralia</taxon>
        <taxon>Lophotrochozoa</taxon>
        <taxon>Mollusca</taxon>
        <taxon>Bivalvia</taxon>
        <taxon>Autobranchia</taxon>
        <taxon>Pteriomorphia</taxon>
        <taxon>Ostreida</taxon>
        <taxon>Ostreoidea</taxon>
        <taxon>Ostreidae</taxon>
        <taxon>Crassostrea</taxon>
    </lineage>
</organism>
<dbReference type="CDD" id="cd17352">
    <property type="entry name" value="MFS_MCT_SLC16"/>
    <property type="match status" value="1"/>
</dbReference>
<reference evidence="5" key="1">
    <citation type="submission" date="2025-08" db="UniProtKB">
        <authorList>
            <consortium name="RefSeq"/>
        </authorList>
    </citation>
    <scope>IDENTIFICATION</scope>
    <source>
        <tissue evidence="5">Whole sample</tissue>
    </source>
</reference>
<feature type="transmembrane region" description="Helical" evidence="2">
    <location>
        <begin position="419"/>
        <end position="438"/>
    </location>
</feature>
<feature type="transmembrane region" description="Helical" evidence="2">
    <location>
        <begin position="141"/>
        <end position="161"/>
    </location>
</feature>
<evidence type="ECO:0000256" key="2">
    <source>
        <dbReference type="SAM" id="Phobius"/>
    </source>
</evidence>
<feature type="transmembrane region" description="Helical" evidence="2">
    <location>
        <begin position="80"/>
        <end position="97"/>
    </location>
</feature>
<dbReference type="AlphaFoldDB" id="A0A8B8CB80"/>
<dbReference type="RefSeq" id="XP_022312920.1">
    <property type="nucleotide sequence ID" value="XM_022457212.1"/>
</dbReference>
<keyword evidence="2" id="KW-1133">Transmembrane helix</keyword>
<dbReference type="Proteomes" id="UP000694844">
    <property type="component" value="Chromosome 2"/>
</dbReference>
<protein>
    <submittedName>
        <fullName evidence="5">Monocarboxylate transporter 14-like</fullName>
    </submittedName>
</protein>
<dbReference type="InterPro" id="IPR011701">
    <property type="entry name" value="MFS"/>
</dbReference>
<dbReference type="Pfam" id="PF07690">
    <property type="entry name" value="MFS_1"/>
    <property type="match status" value="1"/>
</dbReference>
<name>A0A8B8CB80_CRAVI</name>
<dbReference type="InterPro" id="IPR050327">
    <property type="entry name" value="Proton-linked_MCT"/>
</dbReference>
<dbReference type="PANTHER" id="PTHR11360:SF316">
    <property type="entry name" value="MONOCARBOXYLATE TRANSPORTER 12-LIKE"/>
    <property type="match status" value="1"/>
</dbReference>
<evidence type="ECO:0000256" key="1">
    <source>
        <dbReference type="ARBA" id="ARBA00004141"/>
    </source>
</evidence>
<dbReference type="InterPro" id="IPR020846">
    <property type="entry name" value="MFS_dom"/>
</dbReference>
<dbReference type="GeneID" id="111117963"/>
<dbReference type="OrthoDB" id="6499973at2759"/>
<dbReference type="KEGG" id="cvn:111117963"/>
<dbReference type="Gene3D" id="1.20.1250.20">
    <property type="entry name" value="MFS general substrate transporter like domains"/>
    <property type="match status" value="2"/>
</dbReference>
<feature type="transmembrane region" description="Helical" evidence="2">
    <location>
        <begin position="450"/>
        <end position="473"/>
    </location>
</feature>
<dbReference type="PROSITE" id="PS50850">
    <property type="entry name" value="MFS"/>
    <property type="match status" value="1"/>
</dbReference>
<dbReference type="PANTHER" id="PTHR11360">
    <property type="entry name" value="MONOCARBOXYLATE TRANSPORTER"/>
    <property type="match status" value="1"/>
</dbReference>
<dbReference type="GO" id="GO:0016020">
    <property type="term" value="C:membrane"/>
    <property type="evidence" value="ECO:0007669"/>
    <property type="project" value="UniProtKB-SubCell"/>
</dbReference>
<feature type="domain" description="Major facilitator superfamily (MFS) profile" evidence="3">
    <location>
        <begin position="11"/>
        <end position="474"/>
    </location>
</feature>
<comment type="subcellular location">
    <subcellularLocation>
        <location evidence="1">Membrane</location>
        <topology evidence="1">Multi-pass membrane protein</topology>
    </subcellularLocation>
</comment>